<dbReference type="Proteomes" id="UP000887565">
    <property type="component" value="Unplaced"/>
</dbReference>
<dbReference type="WBParaSite" id="nRc.2.0.1.t22255-RA">
    <property type="protein sequence ID" value="nRc.2.0.1.t22255-RA"/>
    <property type="gene ID" value="nRc.2.0.1.g22255"/>
</dbReference>
<name>A0A915J7Y6_ROMCU</name>
<protein>
    <submittedName>
        <fullName evidence="3">Nucleolar protein 16</fullName>
    </submittedName>
</protein>
<reference evidence="3" key="1">
    <citation type="submission" date="2022-11" db="UniProtKB">
        <authorList>
            <consortium name="WormBaseParasite"/>
        </authorList>
    </citation>
    <scope>IDENTIFICATION</scope>
</reference>
<keyword evidence="2" id="KW-1185">Reference proteome</keyword>
<evidence type="ECO:0000313" key="3">
    <source>
        <dbReference type="WBParaSite" id="nRc.2.0.1.t22255-RA"/>
    </source>
</evidence>
<organism evidence="2 3">
    <name type="scientific">Romanomermis culicivorax</name>
    <name type="common">Nematode worm</name>
    <dbReference type="NCBI Taxonomy" id="13658"/>
    <lineage>
        <taxon>Eukaryota</taxon>
        <taxon>Metazoa</taxon>
        <taxon>Ecdysozoa</taxon>
        <taxon>Nematoda</taxon>
        <taxon>Enoplea</taxon>
        <taxon>Dorylaimia</taxon>
        <taxon>Mermithida</taxon>
        <taxon>Mermithoidea</taxon>
        <taxon>Mermithidae</taxon>
        <taxon>Romanomermis</taxon>
    </lineage>
</organism>
<feature type="compositionally biased region" description="Basic and acidic residues" evidence="1">
    <location>
        <begin position="108"/>
        <end position="124"/>
    </location>
</feature>
<dbReference type="AlphaFoldDB" id="A0A915J7Y6"/>
<evidence type="ECO:0000256" key="1">
    <source>
        <dbReference type="SAM" id="MobiDB-lite"/>
    </source>
</evidence>
<evidence type="ECO:0000313" key="2">
    <source>
        <dbReference type="Proteomes" id="UP000887565"/>
    </source>
</evidence>
<accession>A0A915J7Y6</accession>
<proteinExistence type="predicted"/>
<sequence>MVTAASKKAGKPAIYKKNVKLTKKWMSKMRKKGKVRRSDLSKFKKYSKLKDDDVDEKSSKLTDDLEALRAQEAQFYDQLAENFGFVDESSSSDDDMSPPSKKSKTTPKIKEEPKSDDEQTDAHPLLEVRYARSNFVTADESNDDKSNLKHLLPIKNAAGKILQVVRKVETEDDQANVSEIEQDGAVEEKTTDNEPISTSKLFADRAQLLDYYKRNIAAKASAIIANPQQNVRRIHESFELQNDSEIGVSALISFL</sequence>
<feature type="region of interest" description="Disordered" evidence="1">
    <location>
        <begin position="86"/>
        <end position="124"/>
    </location>
</feature>